<dbReference type="InterPro" id="IPR014818">
    <property type="entry name" value="Phage/plasmid_primase_P4_C"/>
</dbReference>
<dbReference type="PANTHER" id="PTHR35372:SF2">
    <property type="entry name" value="SF3 HELICASE DOMAIN-CONTAINING PROTEIN"/>
    <property type="match status" value="1"/>
</dbReference>
<evidence type="ECO:0000256" key="4">
    <source>
        <dbReference type="SAM" id="MobiDB-lite"/>
    </source>
</evidence>
<keyword evidence="6" id="KW-0347">Helicase</keyword>
<dbReference type="GO" id="GO:0016787">
    <property type="term" value="F:hydrolase activity"/>
    <property type="evidence" value="ECO:0007669"/>
    <property type="project" value="UniProtKB-KW"/>
</dbReference>
<dbReference type="PANTHER" id="PTHR35372">
    <property type="entry name" value="ATP BINDING PROTEIN-RELATED"/>
    <property type="match status" value="1"/>
</dbReference>
<keyword evidence="1" id="KW-0547">Nucleotide-binding</keyword>
<dbReference type="Gene3D" id="3.40.50.300">
    <property type="entry name" value="P-loop containing nucleotide triphosphate hydrolases"/>
    <property type="match status" value="1"/>
</dbReference>
<evidence type="ECO:0000256" key="2">
    <source>
        <dbReference type="ARBA" id="ARBA00022801"/>
    </source>
</evidence>
<dbReference type="SUPFAM" id="SSF52540">
    <property type="entry name" value="P-loop containing nucleoside triphosphate hydrolases"/>
    <property type="match status" value="1"/>
</dbReference>
<dbReference type="RefSeq" id="WP_243115095.1">
    <property type="nucleotide sequence ID" value="NZ_SMAL01000005.1"/>
</dbReference>
<protein>
    <submittedName>
        <fullName evidence="6">Putative DNA primase/helicase</fullName>
    </submittedName>
</protein>
<dbReference type="AlphaFoldDB" id="A0A4R3MK14"/>
<dbReference type="InterPro" id="IPR027417">
    <property type="entry name" value="P-loop_NTPase"/>
</dbReference>
<sequence length="797" mass="90972">MKLNIPEILKKEKRFVCHDEFKRPINPLTGKYAKVTDSNTWASYEEAKSGVSKFGVVGIGFVLGEGYVGVDIDTCIDSKNGQVSEEAKEIIATLNSYTEISMSGMGLHTIIKAEDVKLPFNKRKMKPNGIMRPDIDATTGKQKLDKEGNPKYKHPEIEIYNKSRYFVLTGNVYGDYNQVNERSEALKKIINKYNISAPRDVDICTPTVIPMETSIKQALNLDSVFNAYWYGTRPNKDESADDLALMGKLLYWCNADVDLAIKYFMASPYTKQKDKSHLKKLDRKDYLLRTAKAAMPITTAAIDHQKWMKKKDYGIVQNSKATVNIQERLIELQPHIKYSYDDRGNGDLFADIYKDVARFNTTVNDWYIYNGKLWQRDTGAMMVSRLAKQLKDELLVFSISIENESQKTAYQKHIMKLGSRTARDTMLKDARDKYNISNEDLDKNTDLLNCQNGTLNLKTLEFREHHSKDLLSRITNVEYQPTAKSELWDRFINEVMLGDKAKIEYLKKAIGYSLTADTSLETCFILYGSQTRNGKSTLVETIMHLLGGSGGYALQMKPESLAQKHNVDSRQASGDIARLSGARFLNVSEPPKKMIFDAALLKTLLGRDSIVARHLHEREFEFIPVFKLFMNTNYLPIIQDDTLFSSGRINVITFDRHFSEKEQDKTLKNRLRENENLSGILNWCLEGLKAFYIDGLAPTNAIIDATAEYRSESDKLGKFVTECLEEANENITASSAYNVYEHWCRACGYGCENRGNFYAELRSKNLMSKTGTVDGKTKQRVIKGYKFTDEWQPLFRD</sequence>
<evidence type="ECO:0000256" key="3">
    <source>
        <dbReference type="ARBA" id="ARBA00022840"/>
    </source>
</evidence>
<dbReference type="Proteomes" id="UP000294902">
    <property type="component" value="Unassembled WGS sequence"/>
</dbReference>
<proteinExistence type="predicted"/>
<reference evidence="6 7" key="1">
    <citation type="submission" date="2019-03" db="EMBL/GenBank/DDBJ databases">
        <title>Genomic Encyclopedia of Type Strains, Phase IV (KMG-IV): sequencing the most valuable type-strain genomes for metagenomic binning, comparative biology and taxonomic classification.</title>
        <authorList>
            <person name="Goeker M."/>
        </authorList>
    </citation>
    <scope>NUCLEOTIDE SEQUENCE [LARGE SCALE GENOMIC DNA]</scope>
    <source>
        <strain evidence="6 7">DSM 24629</strain>
    </source>
</reference>
<dbReference type="PROSITE" id="PS51206">
    <property type="entry name" value="SF3_HELICASE_1"/>
    <property type="match status" value="1"/>
</dbReference>
<name>A0A4R3MK14_9FIRM</name>
<gene>
    <name evidence="6" type="ORF">EDC18_10522</name>
</gene>
<evidence type="ECO:0000313" key="6">
    <source>
        <dbReference type="EMBL" id="TCT14541.1"/>
    </source>
</evidence>
<dbReference type="InterPro" id="IPR051620">
    <property type="entry name" value="ORF904-like_C"/>
</dbReference>
<dbReference type="EMBL" id="SMAL01000005">
    <property type="protein sequence ID" value="TCT14541.1"/>
    <property type="molecule type" value="Genomic_DNA"/>
</dbReference>
<evidence type="ECO:0000313" key="7">
    <source>
        <dbReference type="Proteomes" id="UP000294902"/>
    </source>
</evidence>
<dbReference type="InterPro" id="IPR014015">
    <property type="entry name" value="Helicase_SF3_DNA-vir"/>
</dbReference>
<feature type="region of interest" description="Disordered" evidence="4">
    <location>
        <begin position="129"/>
        <end position="148"/>
    </location>
</feature>
<keyword evidence="2" id="KW-0378">Hydrolase</keyword>
<organism evidence="6 7">
    <name type="scientific">Natranaerovirga pectinivora</name>
    <dbReference type="NCBI Taxonomy" id="682400"/>
    <lineage>
        <taxon>Bacteria</taxon>
        <taxon>Bacillati</taxon>
        <taxon>Bacillota</taxon>
        <taxon>Clostridia</taxon>
        <taxon>Lachnospirales</taxon>
        <taxon>Natranaerovirgaceae</taxon>
        <taxon>Natranaerovirga</taxon>
    </lineage>
</organism>
<comment type="caution">
    <text evidence="6">The sequence shown here is derived from an EMBL/GenBank/DDBJ whole genome shotgun (WGS) entry which is preliminary data.</text>
</comment>
<keyword evidence="7" id="KW-1185">Reference proteome</keyword>
<dbReference type="GO" id="GO:0005524">
    <property type="term" value="F:ATP binding"/>
    <property type="evidence" value="ECO:0007669"/>
    <property type="project" value="UniProtKB-KW"/>
</dbReference>
<dbReference type="InterPro" id="IPR006500">
    <property type="entry name" value="Helicase_put_C_phage/plasmid"/>
</dbReference>
<keyword evidence="3" id="KW-0067">ATP-binding</keyword>
<feature type="domain" description="SF3 helicase" evidence="5">
    <location>
        <begin position="501"/>
        <end position="667"/>
    </location>
</feature>
<dbReference type="Pfam" id="PF08706">
    <property type="entry name" value="D5_N"/>
    <property type="match status" value="1"/>
</dbReference>
<accession>A0A4R3MK14</accession>
<dbReference type="SMART" id="SM00885">
    <property type="entry name" value="D5_N"/>
    <property type="match status" value="1"/>
</dbReference>
<dbReference type="NCBIfam" id="TIGR01613">
    <property type="entry name" value="primase_Cterm"/>
    <property type="match status" value="1"/>
</dbReference>
<dbReference type="GO" id="GO:0004386">
    <property type="term" value="F:helicase activity"/>
    <property type="evidence" value="ECO:0007669"/>
    <property type="project" value="UniProtKB-KW"/>
</dbReference>
<evidence type="ECO:0000256" key="1">
    <source>
        <dbReference type="ARBA" id="ARBA00022741"/>
    </source>
</evidence>
<evidence type="ECO:0000259" key="5">
    <source>
        <dbReference type="PROSITE" id="PS51206"/>
    </source>
</evidence>